<sequence>MSDARMSSENLFRVKDTESLTELKKIYDALIIPHARPKLCCLFYFPILSAYVCFGGAIFWMTDFRASYDAQKRFERVCITQKQAAIRDLWTSYLGLNSSVEGIQSFWNEISRAIDFVDKCHRESLRHLKPKTFRPFESIAFSFGVITTIGYGDVVVRSVPGRLLSILYAVIGIPLNVAFTADFGEMIANLVTRIIDHFRKLYATYIQRSGRELEPLSAKTKFIVLLFTTTIFLVIVARITMHLEKDQHWSYIDSLYFTFATASVIGYGDLTTRRPAAYVLILMPLFFVAETLLCLVYGFIQNTFRFHVVAVVRLLILYLRRSWNKHRKKHYTVQPASAENILNEKHTWTGNEAIDHEIQSSLSELHKIRATNSAALLSVPMKSERTIKRELRSRIKAILTKAEAEQALLKSDVNDKAMQK</sequence>
<feature type="transmembrane region" description="Helical" evidence="9">
    <location>
        <begin position="166"/>
        <end position="191"/>
    </location>
</feature>
<dbReference type="InterPro" id="IPR003280">
    <property type="entry name" value="2pore_dom_K_chnl"/>
</dbReference>
<keyword evidence="4 9" id="KW-1133">Transmembrane helix</keyword>
<feature type="transmembrane region" description="Helical" evidence="9">
    <location>
        <begin position="136"/>
        <end position="154"/>
    </location>
</feature>
<feature type="transmembrane region" description="Helical" evidence="9">
    <location>
        <begin position="249"/>
        <end position="270"/>
    </location>
</feature>
<keyword evidence="5 8" id="KW-0406">Ion transport</keyword>
<name>A0A0B2UPS4_TOXCA</name>
<feature type="transmembrane region" description="Helical" evidence="9">
    <location>
        <begin position="277"/>
        <end position="298"/>
    </location>
</feature>
<evidence type="ECO:0000256" key="1">
    <source>
        <dbReference type="ARBA" id="ARBA00004141"/>
    </source>
</evidence>
<keyword evidence="3 8" id="KW-0812">Transmembrane</keyword>
<comment type="subcellular location">
    <subcellularLocation>
        <location evidence="1">Membrane</location>
        <topology evidence="1">Multi-pass membrane protein</topology>
    </subcellularLocation>
</comment>
<evidence type="ECO:0000256" key="8">
    <source>
        <dbReference type="RuleBase" id="RU003857"/>
    </source>
</evidence>
<dbReference type="GO" id="GO:0005886">
    <property type="term" value="C:plasma membrane"/>
    <property type="evidence" value="ECO:0007669"/>
    <property type="project" value="TreeGrafter"/>
</dbReference>
<feature type="transmembrane region" description="Helical" evidence="9">
    <location>
        <begin position="43"/>
        <end position="62"/>
    </location>
</feature>
<dbReference type="InterPro" id="IPR013099">
    <property type="entry name" value="K_chnl_dom"/>
</dbReference>
<dbReference type="AlphaFoldDB" id="A0A0B2UPS4"/>
<comment type="similarity">
    <text evidence="8">Belongs to the two pore domain potassium channel (TC 1.A.1.8) family.</text>
</comment>
<evidence type="ECO:0000256" key="9">
    <source>
        <dbReference type="SAM" id="Phobius"/>
    </source>
</evidence>
<dbReference type="Pfam" id="PF07885">
    <property type="entry name" value="Ion_trans_2"/>
    <property type="match status" value="2"/>
</dbReference>
<dbReference type="EMBL" id="JPKZ01022847">
    <property type="protein sequence ID" value="KHN70930.1"/>
    <property type="molecule type" value="Genomic_DNA"/>
</dbReference>
<evidence type="ECO:0000313" key="12">
    <source>
        <dbReference type="Proteomes" id="UP000031036"/>
    </source>
</evidence>
<dbReference type="Proteomes" id="UP000031036">
    <property type="component" value="Unassembled WGS sequence"/>
</dbReference>
<evidence type="ECO:0000256" key="3">
    <source>
        <dbReference type="ARBA" id="ARBA00022692"/>
    </source>
</evidence>
<dbReference type="PANTHER" id="PTHR11003:SF334">
    <property type="entry name" value="FI03418P"/>
    <property type="match status" value="1"/>
</dbReference>
<evidence type="ECO:0000256" key="4">
    <source>
        <dbReference type="ARBA" id="ARBA00022989"/>
    </source>
</evidence>
<evidence type="ECO:0000256" key="2">
    <source>
        <dbReference type="ARBA" id="ARBA00022448"/>
    </source>
</evidence>
<dbReference type="PANTHER" id="PTHR11003">
    <property type="entry name" value="POTASSIUM CHANNEL, SUBFAMILY K"/>
    <property type="match status" value="1"/>
</dbReference>
<dbReference type="GO" id="GO:0030322">
    <property type="term" value="P:stabilization of membrane potential"/>
    <property type="evidence" value="ECO:0007669"/>
    <property type="project" value="TreeGrafter"/>
</dbReference>
<feature type="transmembrane region" description="Helical" evidence="9">
    <location>
        <begin position="222"/>
        <end position="243"/>
    </location>
</feature>
<keyword evidence="7 8" id="KW-0407">Ion channel</keyword>
<evidence type="ECO:0000259" key="10">
    <source>
        <dbReference type="Pfam" id="PF07885"/>
    </source>
</evidence>
<dbReference type="Gene3D" id="1.10.287.70">
    <property type="match status" value="1"/>
</dbReference>
<dbReference type="STRING" id="6265.A0A0B2UPS4"/>
<dbReference type="OrthoDB" id="297496at2759"/>
<comment type="caution">
    <text evidence="11">The sequence shown here is derived from an EMBL/GenBank/DDBJ whole genome shotgun (WGS) entry which is preliminary data.</text>
</comment>
<dbReference type="OMA" id="SNSTHAW"/>
<gene>
    <name evidence="11" type="primary">Ork1</name>
    <name evidence="11" type="ORF">Tcan_12099</name>
</gene>
<keyword evidence="6 9" id="KW-0472">Membrane</keyword>
<keyword evidence="2 8" id="KW-0813">Transport</keyword>
<proteinExistence type="inferred from homology"/>
<evidence type="ECO:0000313" key="11">
    <source>
        <dbReference type="EMBL" id="KHN70930.1"/>
    </source>
</evidence>
<dbReference type="PRINTS" id="PR01333">
    <property type="entry name" value="2POREKCHANEL"/>
</dbReference>
<keyword evidence="12" id="KW-1185">Reference proteome</keyword>
<dbReference type="GO" id="GO:0022841">
    <property type="term" value="F:potassium ion leak channel activity"/>
    <property type="evidence" value="ECO:0007669"/>
    <property type="project" value="TreeGrafter"/>
</dbReference>
<dbReference type="GO" id="GO:0015271">
    <property type="term" value="F:outward rectifier potassium channel activity"/>
    <property type="evidence" value="ECO:0007669"/>
    <property type="project" value="TreeGrafter"/>
</dbReference>
<evidence type="ECO:0000256" key="5">
    <source>
        <dbReference type="ARBA" id="ARBA00023065"/>
    </source>
</evidence>
<reference evidence="11 12" key="1">
    <citation type="submission" date="2014-11" db="EMBL/GenBank/DDBJ databases">
        <title>Genetic blueprint of the zoonotic pathogen Toxocara canis.</title>
        <authorList>
            <person name="Zhu X.-Q."/>
            <person name="Korhonen P.K."/>
            <person name="Cai H."/>
            <person name="Young N.D."/>
            <person name="Nejsum P."/>
            <person name="von Samson-Himmelstjerna G."/>
            <person name="Boag P.R."/>
            <person name="Tan P."/>
            <person name="Li Q."/>
            <person name="Min J."/>
            <person name="Yang Y."/>
            <person name="Wang X."/>
            <person name="Fang X."/>
            <person name="Hall R.S."/>
            <person name="Hofmann A."/>
            <person name="Sternberg P.W."/>
            <person name="Jex A.R."/>
            <person name="Gasser R.B."/>
        </authorList>
    </citation>
    <scope>NUCLEOTIDE SEQUENCE [LARGE SCALE GENOMIC DNA]</scope>
    <source>
        <strain evidence="11">PN_DK_2014</strain>
    </source>
</reference>
<organism evidence="11 12">
    <name type="scientific">Toxocara canis</name>
    <name type="common">Canine roundworm</name>
    <dbReference type="NCBI Taxonomy" id="6265"/>
    <lineage>
        <taxon>Eukaryota</taxon>
        <taxon>Metazoa</taxon>
        <taxon>Ecdysozoa</taxon>
        <taxon>Nematoda</taxon>
        <taxon>Chromadorea</taxon>
        <taxon>Rhabditida</taxon>
        <taxon>Spirurina</taxon>
        <taxon>Ascaridomorpha</taxon>
        <taxon>Ascaridoidea</taxon>
        <taxon>Toxocaridae</taxon>
        <taxon>Toxocara</taxon>
    </lineage>
</organism>
<evidence type="ECO:0000256" key="6">
    <source>
        <dbReference type="ARBA" id="ARBA00023136"/>
    </source>
</evidence>
<feature type="domain" description="Potassium channel" evidence="10">
    <location>
        <begin position="132"/>
        <end position="188"/>
    </location>
</feature>
<dbReference type="SUPFAM" id="SSF81324">
    <property type="entry name" value="Voltage-gated potassium channels"/>
    <property type="match status" value="2"/>
</dbReference>
<protein>
    <submittedName>
        <fullName evidence="11">Open rectifier potassium channel protein 1</fullName>
    </submittedName>
</protein>
<evidence type="ECO:0000256" key="7">
    <source>
        <dbReference type="ARBA" id="ARBA00023303"/>
    </source>
</evidence>
<feature type="domain" description="Potassium channel" evidence="10">
    <location>
        <begin position="231"/>
        <end position="288"/>
    </location>
</feature>
<accession>A0A0B2UPS4</accession>